<evidence type="ECO:0008006" key="3">
    <source>
        <dbReference type="Google" id="ProtNLM"/>
    </source>
</evidence>
<dbReference type="Proteomes" id="UP001522462">
    <property type="component" value="Unassembled WGS sequence"/>
</dbReference>
<comment type="caution">
    <text evidence="1">The sequence shown here is derived from an EMBL/GenBank/DDBJ whole genome shotgun (WGS) entry which is preliminary data.</text>
</comment>
<accession>A0ABT0AJI3</accession>
<evidence type="ECO:0000313" key="2">
    <source>
        <dbReference type="Proteomes" id="UP001522462"/>
    </source>
</evidence>
<gene>
    <name evidence="1" type="ORF">GYN19_01760</name>
</gene>
<dbReference type="RefSeq" id="WP_243913576.1">
    <property type="nucleotide sequence ID" value="NZ_JAAECY010000026.1"/>
</dbReference>
<dbReference type="EMBL" id="JAAEDA010000001">
    <property type="protein sequence ID" value="MCJ1976686.1"/>
    <property type="molecule type" value="Genomic_DNA"/>
</dbReference>
<proteinExistence type="predicted"/>
<reference evidence="1 2" key="1">
    <citation type="journal article" date="2022" name="Microbiol. Res.">
        <title>Comparative genome analysis, predicted lifestyle and antimicrobial strategies of Lactococcus carnosus and Lactococcus paracarnosus isolated from meat.</title>
        <authorList>
            <person name="Werum V."/>
            <person name="Ehrmann M."/>
            <person name="Vogel R."/>
            <person name="Hilgarth M."/>
        </authorList>
    </citation>
    <scope>NUCLEOTIDE SEQUENCE [LARGE SCALE GENOMIC DNA]</scope>
    <source>
        <strain evidence="1 2">TMW21897</strain>
    </source>
</reference>
<evidence type="ECO:0000313" key="1">
    <source>
        <dbReference type="EMBL" id="MCJ1976686.1"/>
    </source>
</evidence>
<name>A0ABT0AJI3_9LACT</name>
<keyword evidence="2" id="KW-1185">Reference proteome</keyword>
<sequence length="94" mass="10439">MPRAIRSDVGAAQGAVGKFNNLSSQMGHHFDLNRSNIAGMKQAVKVSNHVVEDLSKLQSSIKEKADQFPQLARVIEQRDKQDSVELSSRSWGFE</sequence>
<organism evidence="1 2">
    <name type="scientific">Pseudolactococcus paracarnosus</name>
    <dbReference type="NCBI Taxonomy" id="2749962"/>
    <lineage>
        <taxon>Bacteria</taxon>
        <taxon>Bacillati</taxon>
        <taxon>Bacillota</taxon>
        <taxon>Bacilli</taxon>
        <taxon>Lactobacillales</taxon>
        <taxon>Streptococcaceae</taxon>
        <taxon>Pseudolactococcus</taxon>
    </lineage>
</organism>
<protein>
    <recommendedName>
        <fullName evidence="3">Type VII secretion effector</fullName>
    </recommendedName>
</protein>